<dbReference type="Gene3D" id="3.40.50.1820">
    <property type="entry name" value="alpha/beta hydrolase"/>
    <property type="match status" value="1"/>
</dbReference>
<keyword evidence="5" id="KW-1185">Reference proteome</keyword>
<keyword evidence="1 2" id="KW-0732">Signal</keyword>
<dbReference type="Proteomes" id="UP000316371">
    <property type="component" value="Unassembled WGS sequence"/>
</dbReference>
<evidence type="ECO:0000313" key="5">
    <source>
        <dbReference type="Proteomes" id="UP000316371"/>
    </source>
</evidence>
<dbReference type="SUPFAM" id="SSF53474">
    <property type="entry name" value="alpha/beta-Hydrolases"/>
    <property type="match status" value="1"/>
</dbReference>
<feature type="signal peptide" evidence="2">
    <location>
        <begin position="1"/>
        <end position="24"/>
    </location>
</feature>
<dbReference type="AlphaFoldDB" id="A0A553ECX5"/>
<dbReference type="EMBL" id="VJZT01000001">
    <property type="protein sequence ID" value="TRX42908.1"/>
    <property type="molecule type" value="Genomic_DNA"/>
</dbReference>
<dbReference type="InterPro" id="IPR050955">
    <property type="entry name" value="Plant_Biomass_Hydrol_Est"/>
</dbReference>
<dbReference type="InterPro" id="IPR003140">
    <property type="entry name" value="PLipase/COase/thioEstase"/>
</dbReference>
<gene>
    <name evidence="4" type="ORF">FNW21_00835</name>
</gene>
<dbReference type="InterPro" id="IPR029058">
    <property type="entry name" value="AB_hydrolase_fold"/>
</dbReference>
<dbReference type="PANTHER" id="PTHR43037:SF1">
    <property type="entry name" value="BLL1128 PROTEIN"/>
    <property type="match status" value="1"/>
</dbReference>
<sequence length="234" mass="26882">MKYRLTLVVLLFSWLCFSQRSSNANFKTQIKQQFDWGYALQIPENTKDPKPLIVFLHGSGENGTDIEKVKIHGPFKFIKNNTLDAYILAPQCPENEQWNPDVLYQLLLKIQKENNIDSNRIYLTGLSSGGWGTWSLALKHPEMFAAILPISGFVDLNQLEEICKIKDIPILMYHGLRDDVVPIENAIVIYKELKKCSNTVELIISNDSGHDCWTAVYDNPETYSWLFKQIKKAN</sequence>
<accession>A0A553ECX5</accession>
<protein>
    <submittedName>
        <fullName evidence="4">Prolyl oligopeptidase family serine peptidase</fullName>
    </submittedName>
</protein>
<proteinExistence type="predicted"/>
<evidence type="ECO:0000256" key="2">
    <source>
        <dbReference type="SAM" id="SignalP"/>
    </source>
</evidence>
<dbReference type="OrthoDB" id="9764953at2"/>
<evidence type="ECO:0000256" key="1">
    <source>
        <dbReference type="ARBA" id="ARBA00022729"/>
    </source>
</evidence>
<feature type="domain" description="Phospholipase/carboxylesterase/thioesterase" evidence="3">
    <location>
        <begin position="105"/>
        <end position="214"/>
    </location>
</feature>
<organism evidence="4 5">
    <name type="scientific">Flavobacterium restrictum</name>
    <dbReference type="NCBI Taxonomy" id="2594428"/>
    <lineage>
        <taxon>Bacteria</taxon>
        <taxon>Pseudomonadati</taxon>
        <taxon>Bacteroidota</taxon>
        <taxon>Flavobacteriia</taxon>
        <taxon>Flavobacteriales</taxon>
        <taxon>Flavobacteriaceae</taxon>
        <taxon>Flavobacterium</taxon>
    </lineage>
</organism>
<dbReference type="Pfam" id="PF02230">
    <property type="entry name" value="Abhydrolase_2"/>
    <property type="match status" value="1"/>
</dbReference>
<name>A0A553ECX5_9FLAO</name>
<comment type="caution">
    <text evidence="4">The sequence shown here is derived from an EMBL/GenBank/DDBJ whole genome shotgun (WGS) entry which is preliminary data.</text>
</comment>
<reference evidence="4 5" key="1">
    <citation type="submission" date="2019-07" db="EMBL/GenBank/DDBJ databases">
        <title>Novel species of Flavobacterium.</title>
        <authorList>
            <person name="Liu Q."/>
            <person name="Xin Y.-H."/>
        </authorList>
    </citation>
    <scope>NUCLEOTIDE SEQUENCE [LARGE SCALE GENOMIC DNA]</scope>
    <source>
        <strain evidence="4 5">LB1R34</strain>
    </source>
</reference>
<evidence type="ECO:0000259" key="3">
    <source>
        <dbReference type="Pfam" id="PF02230"/>
    </source>
</evidence>
<dbReference type="RefSeq" id="WP_144254832.1">
    <property type="nucleotide sequence ID" value="NZ_VJZT01000001.1"/>
</dbReference>
<feature type="chain" id="PRO_5021907989" evidence="2">
    <location>
        <begin position="25"/>
        <end position="234"/>
    </location>
</feature>
<dbReference type="GO" id="GO:0016787">
    <property type="term" value="F:hydrolase activity"/>
    <property type="evidence" value="ECO:0007669"/>
    <property type="project" value="InterPro"/>
</dbReference>
<evidence type="ECO:0000313" key="4">
    <source>
        <dbReference type="EMBL" id="TRX42908.1"/>
    </source>
</evidence>
<dbReference type="PANTHER" id="PTHR43037">
    <property type="entry name" value="UNNAMED PRODUCT-RELATED"/>
    <property type="match status" value="1"/>
</dbReference>